<dbReference type="EMBL" id="JAIQDJ010000002">
    <property type="protein sequence ID" value="MBZ4186216.1"/>
    <property type="molecule type" value="Genomic_DNA"/>
</dbReference>
<keyword evidence="4" id="KW-1185">Reference proteome</keyword>
<dbReference type="Gene3D" id="1.10.150.690">
    <property type="entry name" value="DUF2063"/>
    <property type="match status" value="1"/>
</dbReference>
<dbReference type="InterPro" id="IPR054098">
    <property type="entry name" value="NGO1945-like_C"/>
</dbReference>
<sequence>MSTLHTQLQALAAHVRDPAHHAGPVGIEERRLRVYRELVFNNLQGLLAGTFPVLCKTLGEREWQTLLRDFLIHHRSETPLFTRLGLEFVAFLEAHANPTRPWLAELAHYEWAELGLQLCDATAPPHDPQGDLLEGVPVLSPLAWPLAYQWPVHQIGPHYRPVDLPAEPSVILLHRQADGRVQFSQLSPVLYRLLALLEANTHYTGQQCLRSLAAEIGHPDFNAFVADVHPMLARLHASGVLLGTRIG</sequence>
<feature type="domain" description="NGO1945-like C-terminal" evidence="2">
    <location>
        <begin position="140"/>
        <end position="235"/>
    </location>
</feature>
<gene>
    <name evidence="3" type="ORF">K7B09_07765</name>
</gene>
<dbReference type="InterPro" id="IPR044922">
    <property type="entry name" value="DUF2063_N_sf"/>
</dbReference>
<proteinExistence type="predicted"/>
<evidence type="ECO:0000313" key="4">
    <source>
        <dbReference type="Proteomes" id="UP001430290"/>
    </source>
</evidence>
<dbReference type="RefSeq" id="WP_223628567.1">
    <property type="nucleotide sequence ID" value="NZ_JAIQDJ010000002.1"/>
</dbReference>
<dbReference type="Proteomes" id="UP001430290">
    <property type="component" value="Unassembled WGS sequence"/>
</dbReference>
<organism evidence="3 4">
    <name type="scientific">Thermomonas beijingensis</name>
    <dbReference type="NCBI Taxonomy" id="2872701"/>
    <lineage>
        <taxon>Bacteria</taxon>
        <taxon>Pseudomonadati</taxon>
        <taxon>Pseudomonadota</taxon>
        <taxon>Gammaproteobacteria</taxon>
        <taxon>Lysobacterales</taxon>
        <taxon>Lysobacteraceae</taxon>
        <taxon>Thermomonas</taxon>
    </lineage>
</organism>
<dbReference type="Pfam" id="PF09836">
    <property type="entry name" value="DUF2063"/>
    <property type="match status" value="1"/>
</dbReference>
<dbReference type="GO" id="GO:0003677">
    <property type="term" value="F:DNA binding"/>
    <property type="evidence" value="ECO:0007669"/>
    <property type="project" value="UniProtKB-KW"/>
</dbReference>
<dbReference type="Pfam" id="PF22106">
    <property type="entry name" value="NGO1945_C"/>
    <property type="match status" value="1"/>
</dbReference>
<protein>
    <submittedName>
        <fullName evidence="3">DNA-binding domain-containing protein</fullName>
    </submittedName>
</protein>
<name>A0ABS7TEC7_9GAMM</name>
<keyword evidence="3" id="KW-0238">DNA-binding</keyword>
<comment type="caution">
    <text evidence="3">The sequence shown here is derived from an EMBL/GenBank/DDBJ whole genome shotgun (WGS) entry which is preliminary data.</text>
</comment>
<evidence type="ECO:0000259" key="1">
    <source>
        <dbReference type="Pfam" id="PF09836"/>
    </source>
</evidence>
<dbReference type="Gene3D" id="3.90.930.50">
    <property type="match status" value="1"/>
</dbReference>
<dbReference type="InterPro" id="IPR018640">
    <property type="entry name" value="DUF2063"/>
</dbReference>
<feature type="domain" description="Putative DNA-binding" evidence="1">
    <location>
        <begin position="9"/>
        <end position="92"/>
    </location>
</feature>
<accession>A0ABS7TEC7</accession>
<reference evidence="3" key="1">
    <citation type="submission" date="2021-09" db="EMBL/GenBank/DDBJ databases">
        <authorList>
            <person name="Wu T."/>
            <person name="Guo S.Z."/>
        </authorList>
    </citation>
    <scope>NUCLEOTIDE SEQUENCE</scope>
    <source>
        <strain evidence="3">RSS-23</strain>
    </source>
</reference>
<evidence type="ECO:0000313" key="3">
    <source>
        <dbReference type="EMBL" id="MBZ4186216.1"/>
    </source>
</evidence>
<evidence type="ECO:0000259" key="2">
    <source>
        <dbReference type="Pfam" id="PF22106"/>
    </source>
</evidence>